<evidence type="ECO:0000313" key="4">
    <source>
        <dbReference type="EMBL" id="KAJ4374813.1"/>
    </source>
</evidence>
<feature type="region of interest" description="Disordered" evidence="3">
    <location>
        <begin position="294"/>
        <end position="330"/>
    </location>
</feature>
<reference evidence="4" key="1">
    <citation type="submission" date="2022-10" db="EMBL/GenBank/DDBJ databases">
        <title>Tapping the CABI collections for fungal endophytes: first genome assemblies for Collariella, Neodidymelliopsis, Ascochyta clinopodiicola, Didymella pomorum, Didymosphaeria variabile, Neocosmospora piperis and Neocucurbitaria cava.</title>
        <authorList>
            <person name="Hill R."/>
        </authorList>
    </citation>
    <scope>NUCLEOTIDE SEQUENCE</scope>
    <source>
        <strain evidence="4">IMI 356814</strain>
    </source>
</reference>
<protein>
    <recommendedName>
        <fullName evidence="6">Phosphatidylserine decarboxylase</fullName>
    </recommendedName>
</protein>
<feature type="compositionally biased region" description="Low complexity" evidence="3">
    <location>
        <begin position="294"/>
        <end position="306"/>
    </location>
</feature>
<dbReference type="AlphaFoldDB" id="A0A9W9CQA3"/>
<keyword evidence="2" id="KW-0456">Lyase</keyword>
<dbReference type="PANTHER" id="PTHR10067">
    <property type="entry name" value="PHOSPHATIDYLSERINE DECARBOXYLASE"/>
    <property type="match status" value="1"/>
</dbReference>
<dbReference type="GO" id="GO:0008654">
    <property type="term" value="P:phospholipid biosynthetic process"/>
    <property type="evidence" value="ECO:0007669"/>
    <property type="project" value="InterPro"/>
</dbReference>
<evidence type="ECO:0000313" key="5">
    <source>
        <dbReference type="Proteomes" id="UP001140560"/>
    </source>
</evidence>
<evidence type="ECO:0000256" key="1">
    <source>
        <dbReference type="ARBA" id="ARBA00022793"/>
    </source>
</evidence>
<evidence type="ECO:0008006" key="6">
    <source>
        <dbReference type="Google" id="ProtNLM"/>
    </source>
</evidence>
<organism evidence="4 5">
    <name type="scientific">Neocucurbitaria cava</name>
    <dbReference type="NCBI Taxonomy" id="798079"/>
    <lineage>
        <taxon>Eukaryota</taxon>
        <taxon>Fungi</taxon>
        <taxon>Dikarya</taxon>
        <taxon>Ascomycota</taxon>
        <taxon>Pezizomycotina</taxon>
        <taxon>Dothideomycetes</taxon>
        <taxon>Pleosporomycetidae</taxon>
        <taxon>Pleosporales</taxon>
        <taxon>Pleosporineae</taxon>
        <taxon>Cucurbitariaceae</taxon>
        <taxon>Neocucurbitaria</taxon>
    </lineage>
</organism>
<dbReference type="OrthoDB" id="5973539at2759"/>
<evidence type="ECO:0000256" key="2">
    <source>
        <dbReference type="ARBA" id="ARBA00023239"/>
    </source>
</evidence>
<dbReference type="EMBL" id="JAPEUY010000003">
    <property type="protein sequence ID" value="KAJ4374813.1"/>
    <property type="molecule type" value="Genomic_DNA"/>
</dbReference>
<dbReference type="Pfam" id="PF02666">
    <property type="entry name" value="PS_Dcarbxylase"/>
    <property type="match status" value="1"/>
</dbReference>
<dbReference type="GO" id="GO:0004609">
    <property type="term" value="F:phosphatidylserine decarboxylase activity"/>
    <property type="evidence" value="ECO:0007669"/>
    <property type="project" value="InterPro"/>
</dbReference>
<sequence length="330" mass="36825">MAYRVKFGYKSGYKREAFGQLEHEQEPLFKKIKLLAFFNPPNIEEGKDEGTPASHSKIKSFIDFYKINMNDFEPSDPKKYGTFEDFFIGITTYSRKKDAKKAVAVADSCVVTYATVPLAKKLWIKGSEFSITNLVMDVDLGAKFEDGSVASFRLSPQDYHRYHSPVSGTIKEYRCLPGSYYQVDPVALRSRVNILTSNARDYVVVDSPEFGEVLFVAIGATNVGTVEIHEKYRTPGNKIQKGDELGFFQFGGSSIIVAFQKDRVKFDKDLLDCSNACIQVSVEVGMSLGEATRPATQTNQTNNAQTSGQEHLLGTSNDEKSFAQAVKQDQ</sequence>
<keyword evidence="5" id="KW-1185">Reference proteome</keyword>
<name>A0A9W9CQA3_9PLEO</name>
<comment type="caution">
    <text evidence="4">The sequence shown here is derived from an EMBL/GenBank/DDBJ whole genome shotgun (WGS) entry which is preliminary data.</text>
</comment>
<dbReference type="InterPro" id="IPR003817">
    <property type="entry name" value="PS_Dcarbxylase"/>
</dbReference>
<gene>
    <name evidence="4" type="ORF">N0V83_001890</name>
</gene>
<keyword evidence="1" id="KW-0210">Decarboxylase</keyword>
<dbReference type="Proteomes" id="UP001140560">
    <property type="component" value="Unassembled WGS sequence"/>
</dbReference>
<accession>A0A9W9CQA3</accession>
<dbReference type="PANTHER" id="PTHR10067:SF11">
    <property type="entry name" value="PHOSPHATIDYLSERINE DECARBOXYLASE"/>
    <property type="match status" value="1"/>
</dbReference>
<evidence type="ECO:0000256" key="3">
    <source>
        <dbReference type="SAM" id="MobiDB-lite"/>
    </source>
</evidence>
<proteinExistence type="predicted"/>